<sequence>MRLKLLIILGGLTTSCFAYLNDTDGSTHHDGIYGGEEIEPGSRPYLVSLGKGSSGLGQFCGGSLISKHAILTAAHCVTEYDENDGSLSWNPPEWVELHRHNLCDDTEDFVRVHLDQTQCSGDVVFHPEYNGTTDDNDVAIVFLSNAIDDIVPVILNSDPNVPAVDDPLDVAGWGEVDDGSYPVIPSSVTLYYLTNEACMSKPFKWGWWMITDNMMCAFAKKKSSCHCDSGGPLVLGKAEPEGGPMNPVVQVGIVSFGIKKGCALNRYPAVYTRITSVIDWIRDTVCGRTGELCKESKRKRKEGSIRRAKSIDGMECEELPEYVPPKKWKPAECVAQEAVIVSMTRTHVEPPSKPGKPDKKPKSGKSKSKPKSAKKHMNIFGTL</sequence>
<keyword evidence="5" id="KW-0732">Signal</keyword>
<evidence type="ECO:0000256" key="1">
    <source>
        <dbReference type="ARBA" id="ARBA00007664"/>
    </source>
</evidence>
<feature type="chain" id="PRO_5044787098" description="Peptidase S1 domain-containing protein" evidence="5">
    <location>
        <begin position="19"/>
        <end position="383"/>
    </location>
</feature>
<dbReference type="InterPro" id="IPR050430">
    <property type="entry name" value="Peptidase_S1"/>
</dbReference>
<dbReference type="AlphaFoldDB" id="A0ABD3NCB4"/>
<accession>A0ABD3NCB4</accession>
<dbReference type="PANTHER" id="PTHR24276">
    <property type="entry name" value="POLYSERASE-RELATED"/>
    <property type="match status" value="1"/>
</dbReference>
<dbReference type="InterPro" id="IPR009003">
    <property type="entry name" value="Peptidase_S1_PA"/>
</dbReference>
<dbReference type="Gene3D" id="2.40.10.10">
    <property type="entry name" value="Trypsin-like serine proteases"/>
    <property type="match status" value="1"/>
</dbReference>
<organism evidence="7 8">
    <name type="scientific">Cyclotella atomus</name>
    <dbReference type="NCBI Taxonomy" id="382360"/>
    <lineage>
        <taxon>Eukaryota</taxon>
        <taxon>Sar</taxon>
        <taxon>Stramenopiles</taxon>
        <taxon>Ochrophyta</taxon>
        <taxon>Bacillariophyta</taxon>
        <taxon>Coscinodiscophyceae</taxon>
        <taxon>Thalassiosirophycidae</taxon>
        <taxon>Stephanodiscales</taxon>
        <taxon>Stephanodiscaceae</taxon>
        <taxon>Cyclotella</taxon>
    </lineage>
</organism>
<dbReference type="InterPro" id="IPR001254">
    <property type="entry name" value="Trypsin_dom"/>
</dbReference>
<evidence type="ECO:0000256" key="5">
    <source>
        <dbReference type="SAM" id="SignalP"/>
    </source>
</evidence>
<dbReference type="SUPFAM" id="SSF50494">
    <property type="entry name" value="Trypsin-like serine proteases"/>
    <property type="match status" value="1"/>
</dbReference>
<dbReference type="EMBL" id="JALLPJ020001251">
    <property type="protein sequence ID" value="KAL3773003.1"/>
    <property type="molecule type" value="Genomic_DNA"/>
</dbReference>
<dbReference type="PROSITE" id="PS51257">
    <property type="entry name" value="PROKAR_LIPOPROTEIN"/>
    <property type="match status" value="1"/>
</dbReference>
<evidence type="ECO:0000259" key="6">
    <source>
        <dbReference type="PROSITE" id="PS50240"/>
    </source>
</evidence>
<feature type="compositionally biased region" description="Basic residues" evidence="4">
    <location>
        <begin position="362"/>
        <end position="377"/>
    </location>
</feature>
<dbReference type="Proteomes" id="UP001530400">
    <property type="component" value="Unassembled WGS sequence"/>
</dbReference>
<dbReference type="CDD" id="cd00190">
    <property type="entry name" value="Tryp_SPc"/>
    <property type="match status" value="1"/>
</dbReference>
<keyword evidence="2" id="KW-0843">Virulence</keyword>
<feature type="compositionally biased region" description="Basic and acidic residues" evidence="4">
    <location>
        <begin position="346"/>
        <end position="361"/>
    </location>
</feature>
<dbReference type="InterPro" id="IPR001314">
    <property type="entry name" value="Peptidase_S1A"/>
</dbReference>
<proteinExistence type="inferred from homology"/>
<feature type="region of interest" description="Disordered" evidence="4">
    <location>
        <begin position="344"/>
        <end position="383"/>
    </location>
</feature>
<gene>
    <name evidence="7" type="ORF">ACHAWO_003958</name>
</gene>
<dbReference type="Pfam" id="PF00089">
    <property type="entry name" value="Trypsin"/>
    <property type="match status" value="1"/>
</dbReference>
<comment type="similarity">
    <text evidence="1">Belongs to the peptidase S1 family.</text>
</comment>
<dbReference type="InterPro" id="IPR043504">
    <property type="entry name" value="Peptidase_S1_PA_chymotrypsin"/>
</dbReference>
<dbReference type="PANTHER" id="PTHR24276:SF91">
    <property type="entry name" value="AT26814P-RELATED"/>
    <property type="match status" value="1"/>
</dbReference>
<evidence type="ECO:0000313" key="8">
    <source>
        <dbReference type="Proteomes" id="UP001530400"/>
    </source>
</evidence>
<dbReference type="PROSITE" id="PS50240">
    <property type="entry name" value="TRYPSIN_DOM"/>
    <property type="match status" value="1"/>
</dbReference>
<feature type="domain" description="Peptidase S1" evidence="6">
    <location>
        <begin position="32"/>
        <end position="286"/>
    </location>
</feature>
<keyword evidence="3" id="KW-1015">Disulfide bond</keyword>
<protein>
    <recommendedName>
        <fullName evidence="6">Peptidase S1 domain-containing protein</fullName>
    </recommendedName>
</protein>
<evidence type="ECO:0000256" key="4">
    <source>
        <dbReference type="SAM" id="MobiDB-lite"/>
    </source>
</evidence>
<comment type="caution">
    <text evidence="7">The sequence shown here is derived from an EMBL/GenBank/DDBJ whole genome shotgun (WGS) entry which is preliminary data.</text>
</comment>
<evidence type="ECO:0000256" key="2">
    <source>
        <dbReference type="ARBA" id="ARBA00023026"/>
    </source>
</evidence>
<dbReference type="PRINTS" id="PR00722">
    <property type="entry name" value="CHYMOTRYPSIN"/>
</dbReference>
<dbReference type="PROSITE" id="PS00134">
    <property type="entry name" value="TRYPSIN_HIS"/>
    <property type="match status" value="1"/>
</dbReference>
<evidence type="ECO:0000256" key="3">
    <source>
        <dbReference type="ARBA" id="ARBA00023157"/>
    </source>
</evidence>
<dbReference type="InterPro" id="IPR018114">
    <property type="entry name" value="TRYPSIN_HIS"/>
</dbReference>
<dbReference type="SMART" id="SM00020">
    <property type="entry name" value="Tryp_SPc"/>
    <property type="match status" value="1"/>
</dbReference>
<evidence type="ECO:0000313" key="7">
    <source>
        <dbReference type="EMBL" id="KAL3773003.1"/>
    </source>
</evidence>
<feature type="signal peptide" evidence="5">
    <location>
        <begin position="1"/>
        <end position="18"/>
    </location>
</feature>
<keyword evidence="8" id="KW-1185">Reference proteome</keyword>
<reference evidence="7 8" key="1">
    <citation type="submission" date="2024-10" db="EMBL/GenBank/DDBJ databases">
        <title>Updated reference genomes for cyclostephanoid diatoms.</title>
        <authorList>
            <person name="Roberts W.R."/>
            <person name="Alverson A.J."/>
        </authorList>
    </citation>
    <scope>NUCLEOTIDE SEQUENCE [LARGE SCALE GENOMIC DNA]</scope>
    <source>
        <strain evidence="7 8">AJA010-31</strain>
    </source>
</reference>
<name>A0ABD3NCB4_9STRA</name>